<protein>
    <submittedName>
        <fullName evidence="5">Immunoglobulin-like and fibronectin type III domain containing 1</fullName>
    </submittedName>
</protein>
<dbReference type="PANTHER" id="PTHR45080">
    <property type="entry name" value="CONTACTIN 5"/>
    <property type="match status" value="1"/>
</dbReference>
<dbReference type="InterPro" id="IPR013098">
    <property type="entry name" value="Ig_I-set"/>
</dbReference>
<proteinExistence type="predicted"/>
<dbReference type="InterPro" id="IPR007110">
    <property type="entry name" value="Ig-like_dom"/>
</dbReference>
<dbReference type="PROSITE" id="PS50835">
    <property type="entry name" value="IG_LIKE"/>
    <property type="match status" value="1"/>
</dbReference>
<dbReference type="PANTHER" id="PTHR45080:SF8">
    <property type="entry name" value="IG-LIKE DOMAIN-CONTAINING PROTEIN"/>
    <property type="match status" value="1"/>
</dbReference>
<dbReference type="InterPro" id="IPR003599">
    <property type="entry name" value="Ig_sub"/>
</dbReference>
<evidence type="ECO:0000256" key="1">
    <source>
        <dbReference type="ARBA" id="ARBA00022729"/>
    </source>
</evidence>
<dbReference type="FunFam" id="2.60.40.10:FF:000032">
    <property type="entry name" value="palladin isoform X1"/>
    <property type="match status" value="1"/>
</dbReference>
<reference evidence="5 6" key="1">
    <citation type="submission" date="2024-11" db="EMBL/GenBank/DDBJ databases">
        <title>Adaptive evolution of stress response genes in parasites aligns with host niche diversity.</title>
        <authorList>
            <person name="Hahn C."/>
            <person name="Resl P."/>
        </authorList>
    </citation>
    <scope>NUCLEOTIDE SEQUENCE [LARGE SCALE GENOMIC DNA]</scope>
    <source>
        <strain evidence="5">EGGRZ-B1_66</strain>
        <tissue evidence="5">Body</tissue>
    </source>
</reference>
<feature type="domain" description="Ig-like" evidence="4">
    <location>
        <begin position="70"/>
        <end position="166"/>
    </location>
</feature>
<evidence type="ECO:0000259" key="4">
    <source>
        <dbReference type="PROSITE" id="PS50835"/>
    </source>
</evidence>
<keyword evidence="6" id="KW-1185">Reference proteome</keyword>
<comment type="caution">
    <text evidence="5">The sequence shown here is derived from an EMBL/GenBank/DDBJ whole genome shotgun (WGS) entry which is preliminary data.</text>
</comment>
<evidence type="ECO:0000256" key="3">
    <source>
        <dbReference type="ARBA" id="ARBA00023319"/>
    </source>
</evidence>
<dbReference type="EMBL" id="JBJKFK010001066">
    <property type="protein sequence ID" value="KAL3314215.1"/>
    <property type="molecule type" value="Genomic_DNA"/>
</dbReference>
<keyword evidence="2" id="KW-1015">Disulfide bond</keyword>
<dbReference type="InterPro" id="IPR036179">
    <property type="entry name" value="Ig-like_dom_sf"/>
</dbReference>
<dbReference type="InterPro" id="IPR013783">
    <property type="entry name" value="Ig-like_fold"/>
</dbReference>
<dbReference type="AlphaFoldDB" id="A0ABD2Q3Y1"/>
<keyword evidence="3" id="KW-0393">Immunoglobulin domain</keyword>
<dbReference type="InterPro" id="IPR050958">
    <property type="entry name" value="Cell_Adh-Cytoskel_Orgn"/>
</dbReference>
<dbReference type="SMART" id="SM00409">
    <property type="entry name" value="IG"/>
    <property type="match status" value="2"/>
</dbReference>
<evidence type="ECO:0000313" key="5">
    <source>
        <dbReference type="EMBL" id="KAL3314215.1"/>
    </source>
</evidence>
<keyword evidence="1" id="KW-0732">Signal</keyword>
<dbReference type="Pfam" id="PF07679">
    <property type="entry name" value="I-set"/>
    <property type="match status" value="1"/>
</dbReference>
<dbReference type="Gene3D" id="2.60.40.10">
    <property type="entry name" value="Immunoglobulins"/>
    <property type="match status" value="2"/>
</dbReference>
<gene>
    <name evidence="5" type="primary">IGFN1</name>
    <name evidence="5" type="ORF">Ciccas_007172</name>
</gene>
<accession>A0ABD2Q3Y1</accession>
<dbReference type="Proteomes" id="UP001626550">
    <property type="component" value="Unassembled WGS sequence"/>
</dbReference>
<dbReference type="SUPFAM" id="SSF48726">
    <property type="entry name" value="Immunoglobulin"/>
    <property type="match status" value="2"/>
</dbReference>
<evidence type="ECO:0000313" key="6">
    <source>
        <dbReference type="Proteomes" id="UP001626550"/>
    </source>
</evidence>
<organism evidence="5 6">
    <name type="scientific">Cichlidogyrus casuarinus</name>
    <dbReference type="NCBI Taxonomy" id="1844966"/>
    <lineage>
        <taxon>Eukaryota</taxon>
        <taxon>Metazoa</taxon>
        <taxon>Spiralia</taxon>
        <taxon>Lophotrochozoa</taxon>
        <taxon>Platyhelminthes</taxon>
        <taxon>Monogenea</taxon>
        <taxon>Monopisthocotylea</taxon>
        <taxon>Dactylogyridea</taxon>
        <taxon>Ancyrocephalidae</taxon>
        <taxon>Cichlidogyrus</taxon>
    </lineage>
</organism>
<name>A0ABD2Q3Y1_9PLAT</name>
<sequence>MAINGRNDRLGILLYFRQSASSPDGVPVRTGFIFIVEVLRVTCDPLLIELHSLLYPIDIPGSRAKVQILPRIQPKFLDKPKIRKEGKNVIFEVNLQAEPKPEIQWSRDGHDVNHGGRYKVTCVTNGNDHKLALEVSELTAADGGEYQVFAKNKFGDSVATIHLNIGGNKAAAGKAPKFLDRPLIKFEKEKNQVLVICKLESKPAAELKYFQGEAEVQQIVGKREWTVRDVAEDTVEIEIRITAPKAEDGGVYKITAKNAHGDSNANINLNFQG</sequence>
<evidence type="ECO:0000256" key="2">
    <source>
        <dbReference type="ARBA" id="ARBA00023157"/>
    </source>
</evidence>